<proteinExistence type="predicted"/>
<evidence type="ECO:0000313" key="1">
    <source>
        <dbReference type="EMBL" id="MET1255174.1"/>
    </source>
</evidence>
<dbReference type="SUPFAM" id="SSF56925">
    <property type="entry name" value="OMPA-like"/>
    <property type="match status" value="1"/>
</dbReference>
<keyword evidence="2" id="KW-1185">Reference proteome</keyword>
<dbReference type="Pfam" id="PF13505">
    <property type="entry name" value="OMP_b-brl"/>
    <property type="match status" value="1"/>
</dbReference>
<organism evidence="1 2">
    <name type="scientific">Aliikangiella maris</name>
    <dbReference type="NCBI Taxonomy" id="3162458"/>
    <lineage>
        <taxon>Bacteria</taxon>
        <taxon>Pseudomonadati</taxon>
        <taxon>Pseudomonadota</taxon>
        <taxon>Gammaproteobacteria</taxon>
        <taxon>Oceanospirillales</taxon>
        <taxon>Pleioneaceae</taxon>
        <taxon>Aliikangiella</taxon>
    </lineage>
</organism>
<dbReference type="InterPro" id="IPR027385">
    <property type="entry name" value="Beta-barrel_OMP"/>
</dbReference>
<comment type="caution">
    <text evidence="1">The sequence shown here is derived from an EMBL/GenBank/DDBJ whole genome shotgun (WGS) entry which is preliminary data.</text>
</comment>
<protein>
    <submittedName>
        <fullName evidence="1">Outer membrane beta-barrel protein</fullName>
    </submittedName>
</protein>
<dbReference type="InterPro" id="IPR011250">
    <property type="entry name" value="OMP/PagP_B-barrel"/>
</dbReference>
<evidence type="ECO:0000313" key="2">
    <source>
        <dbReference type="Proteomes" id="UP001548189"/>
    </source>
</evidence>
<gene>
    <name evidence="1" type="ORF">ABVT43_08560</name>
</gene>
<accession>A0ABV2BTB3</accession>
<sequence>MNYLKELTSLALILSSTSTFAASPFSDSPGTNHGIFHVTAKVGQTKHTNVSTDPLDLVSNLSGTATSYGINFDMSLTEYFSAGLGFVDFGEALILRDFYGEYDTGEDVIEVLESSYMFGEGITASLMLHTDPKNGPWFFFARAGIINSEVGGKTKETYLGKVIESSMLKKASTEQFYGVGVAYYISNTTKVGMDYNRYNMQYSIVDEDTIDKYEHDLMQTSFFISFSF</sequence>
<reference evidence="1 2" key="1">
    <citation type="submission" date="2024-06" db="EMBL/GenBank/DDBJ databases">
        <authorList>
            <person name="Li F."/>
        </authorList>
    </citation>
    <scope>NUCLEOTIDE SEQUENCE [LARGE SCALE GENOMIC DNA]</scope>
    <source>
        <strain evidence="1 2">GXAS 311</strain>
    </source>
</reference>
<dbReference type="Proteomes" id="UP001548189">
    <property type="component" value="Unassembled WGS sequence"/>
</dbReference>
<dbReference type="Gene3D" id="2.40.160.20">
    <property type="match status" value="1"/>
</dbReference>
<dbReference type="EMBL" id="JBEVCJ010000008">
    <property type="protein sequence ID" value="MET1255174.1"/>
    <property type="molecule type" value="Genomic_DNA"/>
</dbReference>
<name>A0ABV2BTB3_9GAMM</name>